<keyword evidence="10 12" id="KW-0739">Sodium transport</keyword>
<dbReference type="Pfam" id="PF00858">
    <property type="entry name" value="ASC"/>
    <property type="match status" value="1"/>
</dbReference>
<name>T1L0H2_TETUR</name>
<keyword evidence="5 12" id="KW-0812">Transmembrane</keyword>
<dbReference type="InterPro" id="IPR001873">
    <property type="entry name" value="ENaC"/>
</dbReference>
<evidence type="ECO:0000256" key="3">
    <source>
        <dbReference type="ARBA" id="ARBA00022448"/>
    </source>
</evidence>
<sequence>MIISKAKHIHAVNQSIYSKKIKVPKRKYILPKIIRVFGLSLAMIIFSYQTFLLYSQYATNKIKIELGSRRVGEIQTPNFSFCFKLFPDSNEQVSTRSSTAQYSSWRIQDIVRDVKDKSDTATTSQLLHSAGSLSSIISKCYIRLSNLTVTECSRFSWAKSILSKKLCMTLEYNEIFDQKDVILEAFDDSPLVFVRFNLTSFKMHNEFVMVAHESTSVPWFPDPNFFYINIKKNYNLYSFSFSKVIVQNLPKPYHDNCRVRPGNFDDVSQCYDNCLVKQFTKIVGAYPREYTVKNGDNFKLIANYTQEVKYNDLSYQLYRSCLPLCGHTDCILTKYRLNQRKEYHLDSSSDKTLDIQVYPSPLIVVIKYRKPVISDSNFISSLGGLIGLWFGVSFCSLFNSMSNICNKMIRSRNKVEPALIARKQRVKRNRTVNKFEPLGSFPKKHYLALVGEMSSNRTRFQLNSGSRINFHDQVDKH</sequence>
<evidence type="ECO:0000256" key="5">
    <source>
        <dbReference type="ARBA" id="ARBA00022692"/>
    </source>
</evidence>
<evidence type="ECO:0000256" key="8">
    <source>
        <dbReference type="ARBA" id="ARBA00023065"/>
    </source>
</evidence>
<keyword evidence="11 12" id="KW-0407">Ion channel</keyword>
<evidence type="ECO:0000313" key="15">
    <source>
        <dbReference type="Proteomes" id="UP000015104"/>
    </source>
</evidence>
<comment type="similarity">
    <text evidence="2 12">Belongs to the amiloride-sensitive sodium channel (TC 1.A.6) family.</text>
</comment>
<keyword evidence="6 13" id="KW-1133">Transmembrane helix</keyword>
<feature type="transmembrane region" description="Helical" evidence="13">
    <location>
        <begin position="378"/>
        <end position="398"/>
    </location>
</feature>
<comment type="subcellular location">
    <subcellularLocation>
        <location evidence="1">Membrane</location>
        <topology evidence="1">Multi-pass membrane protein</topology>
    </subcellularLocation>
</comment>
<keyword evidence="8 12" id="KW-0406">Ion transport</keyword>
<dbReference type="GO" id="GO:0005272">
    <property type="term" value="F:sodium channel activity"/>
    <property type="evidence" value="ECO:0007669"/>
    <property type="project" value="UniProtKB-KW"/>
</dbReference>
<protein>
    <submittedName>
        <fullName evidence="14">Uncharacterized protein</fullName>
    </submittedName>
</protein>
<dbReference type="AlphaFoldDB" id="T1L0H2"/>
<keyword evidence="7" id="KW-0915">Sodium</keyword>
<dbReference type="HOGENOM" id="CLU_1062940_0_0_1"/>
<dbReference type="RefSeq" id="XP_025018033.1">
    <property type="nucleotide sequence ID" value="XM_025162265.1"/>
</dbReference>
<feature type="transmembrane region" description="Helical" evidence="13">
    <location>
        <begin position="33"/>
        <end position="54"/>
    </location>
</feature>
<reference evidence="14" key="2">
    <citation type="submission" date="2015-06" db="UniProtKB">
        <authorList>
            <consortium name="EnsemblMetazoa"/>
        </authorList>
    </citation>
    <scope>IDENTIFICATION</scope>
</reference>
<dbReference type="EnsemblMetazoa" id="tetur30g00670.1">
    <property type="protein sequence ID" value="tetur30g00670.1"/>
    <property type="gene ID" value="tetur30g00670"/>
</dbReference>
<dbReference type="EMBL" id="CAEY01000864">
    <property type="status" value="NOT_ANNOTATED_CDS"/>
    <property type="molecule type" value="Genomic_DNA"/>
</dbReference>
<keyword evidence="4 12" id="KW-0894">Sodium channel</keyword>
<reference evidence="15" key="1">
    <citation type="submission" date="2011-08" db="EMBL/GenBank/DDBJ databases">
        <authorList>
            <person name="Rombauts S."/>
        </authorList>
    </citation>
    <scope>NUCLEOTIDE SEQUENCE</scope>
    <source>
        <strain evidence="15">London</strain>
    </source>
</reference>
<dbReference type="Proteomes" id="UP000015104">
    <property type="component" value="Unassembled WGS sequence"/>
</dbReference>
<keyword evidence="9 13" id="KW-0472">Membrane</keyword>
<evidence type="ECO:0000256" key="1">
    <source>
        <dbReference type="ARBA" id="ARBA00004141"/>
    </source>
</evidence>
<dbReference type="GO" id="GO:0016020">
    <property type="term" value="C:membrane"/>
    <property type="evidence" value="ECO:0007669"/>
    <property type="project" value="UniProtKB-SubCell"/>
</dbReference>
<keyword evidence="3 12" id="KW-0813">Transport</keyword>
<dbReference type="GeneID" id="112539574"/>
<evidence type="ECO:0000256" key="7">
    <source>
        <dbReference type="ARBA" id="ARBA00023053"/>
    </source>
</evidence>
<proteinExistence type="inferred from homology"/>
<keyword evidence="15" id="KW-1185">Reference proteome</keyword>
<evidence type="ECO:0000256" key="11">
    <source>
        <dbReference type="ARBA" id="ARBA00023303"/>
    </source>
</evidence>
<dbReference type="OrthoDB" id="6422108at2759"/>
<organism evidence="14 15">
    <name type="scientific">Tetranychus urticae</name>
    <name type="common">Two-spotted spider mite</name>
    <dbReference type="NCBI Taxonomy" id="32264"/>
    <lineage>
        <taxon>Eukaryota</taxon>
        <taxon>Metazoa</taxon>
        <taxon>Ecdysozoa</taxon>
        <taxon>Arthropoda</taxon>
        <taxon>Chelicerata</taxon>
        <taxon>Arachnida</taxon>
        <taxon>Acari</taxon>
        <taxon>Acariformes</taxon>
        <taxon>Trombidiformes</taxon>
        <taxon>Prostigmata</taxon>
        <taxon>Eleutherengona</taxon>
        <taxon>Raphignathae</taxon>
        <taxon>Tetranychoidea</taxon>
        <taxon>Tetranychidae</taxon>
        <taxon>Tetranychus</taxon>
    </lineage>
</organism>
<dbReference type="KEGG" id="tut:112539574"/>
<evidence type="ECO:0000256" key="12">
    <source>
        <dbReference type="RuleBase" id="RU000679"/>
    </source>
</evidence>
<accession>T1L0H2</accession>
<evidence type="ECO:0000256" key="2">
    <source>
        <dbReference type="ARBA" id="ARBA00007193"/>
    </source>
</evidence>
<evidence type="ECO:0000256" key="6">
    <source>
        <dbReference type="ARBA" id="ARBA00022989"/>
    </source>
</evidence>
<evidence type="ECO:0000256" key="4">
    <source>
        <dbReference type="ARBA" id="ARBA00022461"/>
    </source>
</evidence>
<evidence type="ECO:0000256" key="10">
    <source>
        <dbReference type="ARBA" id="ARBA00023201"/>
    </source>
</evidence>
<evidence type="ECO:0000256" key="9">
    <source>
        <dbReference type="ARBA" id="ARBA00023136"/>
    </source>
</evidence>
<evidence type="ECO:0000256" key="13">
    <source>
        <dbReference type="SAM" id="Phobius"/>
    </source>
</evidence>
<evidence type="ECO:0000313" key="14">
    <source>
        <dbReference type="EnsemblMetazoa" id="tetur30g00670.1"/>
    </source>
</evidence>